<feature type="domain" description="Methyltransferase" evidence="1">
    <location>
        <begin position="121"/>
        <end position="280"/>
    </location>
</feature>
<dbReference type="OrthoDB" id="5875367at2759"/>
<dbReference type="InterPro" id="IPR025714">
    <property type="entry name" value="Methyltranfer_dom"/>
</dbReference>
<dbReference type="Proteomes" id="UP000504633">
    <property type="component" value="Unplaced"/>
</dbReference>
<evidence type="ECO:0000313" key="3">
    <source>
        <dbReference type="RefSeq" id="XP_023165198.2"/>
    </source>
</evidence>
<proteinExistence type="predicted"/>
<evidence type="ECO:0000313" key="2">
    <source>
        <dbReference type="Proteomes" id="UP000504633"/>
    </source>
</evidence>
<dbReference type="InterPro" id="IPR052220">
    <property type="entry name" value="METTL25"/>
</dbReference>
<organism evidence="2 3">
    <name type="scientific">Drosophila hydei</name>
    <name type="common">Fruit fly</name>
    <dbReference type="NCBI Taxonomy" id="7224"/>
    <lineage>
        <taxon>Eukaryota</taxon>
        <taxon>Metazoa</taxon>
        <taxon>Ecdysozoa</taxon>
        <taxon>Arthropoda</taxon>
        <taxon>Hexapoda</taxon>
        <taxon>Insecta</taxon>
        <taxon>Pterygota</taxon>
        <taxon>Neoptera</taxon>
        <taxon>Endopterygota</taxon>
        <taxon>Diptera</taxon>
        <taxon>Brachycera</taxon>
        <taxon>Muscomorpha</taxon>
        <taxon>Ephydroidea</taxon>
        <taxon>Drosophilidae</taxon>
        <taxon>Drosophila</taxon>
    </lineage>
</organism>
<dbReference type="AlphaFoldDB" id="A0A6J1LNQ7"/>
<accession>A0A6J1LNQ7</accession>
<gene>
    <name evidence="3" type="primary">LOC111595623</name>
</gene>
<dbReference type="RefSeq" id="XP_023165198.2">
    <property type="nucleotide sequence ID" value="XM_023309430.2"/>
</dbReference>
<evidence type="ECO:0000259" key="1">
    <source>
        <dbReference type="Pfam" id="PF13679"/>
    </source>
</evidence>
<keyword evidence="2" id="KW-1185">Reference proteome</keyword>
<protein>
    <submittedName>
        <fullName evidence="3">Protein RRNAD1 isoform X1</fullName>
    </submittedName>
</protein>
<sequence>MLNINNKLAACLDVAKKYEWLLDSYVLDFYVDDHWSKLPQSWRHHLEDLPVKQLSDLLQHRETVVTARVSWPLELLALRQVLRSLCIKRSPNKLIDVALPSCPLLEHRKLKHMFMKCVKPKKAHEIKRMAAICARSCQQTSTMFVIDFGAGVGHLARVLGYGYGINVCCLEMQTALNEQALAIDAKLESVATKHLDASETTHFKRPAHLTQRLSNDTTPEHFIESIRQAFQLSDTDFSFGIIGLHPCGDLSATLMRMFLSCKQAKFLNFVGCCYQKMSTQSTQPQMKLHGYPLSSQLQIADNAQLSYEAREIACHAMESYYDRLQVGDYEYLKIHSLRAAAERIIVQHLPDLRHSALRNVKHAPGMSFNDYFQKATEGTQFALIQAGSSDQIEADLLHWRRIVCFYTLRLMLAPLVESIILYDRELFLLENGIYFCYLFCCDLFANILCLLSRLSSDHRINFRSSHFTKKSYHQRHKELTWRKVAIEAHLKV</sequence>
<name>A0A6J1LNQ7_DROHY</name>
<reference evidence="3" key="1">
    <citation type="submission" date="2025-08" db="UniProtKB">
        <authorList>
            <consortium name="RefSeq"/>
        </authorList>
    </citation>
    <scope>IDENTIFICATION</scope>
    <source>
        <strain evidence="3">15085-1641.00</strain>
        <tissue evidence="3">Whole body</tissue>
    </source>
</reference>
<dbReference type="PANTHER" id="PTHR12496:SF2">
    <property type="entry name" value="METHYLTRANSFERASE-LIKE PROTEIN 25B"/>
    <property type="match status" value="1"/>
</dbReference>
<dbReference type="PANTHER" id="PTHR12496">
    <property type="entry name" value="CGI-41 METHYLTRANSFERASE"/>
    <property type="match status" value="1"/>
</dbReference>
<dbReference type="GeneID" id="111595623"/>
<dbReference type="KEGG" id="dhe:111595623"/>
<dbReference type="Pfam" id="PF13679">
    <property type="entry name" value="Methyltransf_32"/>
    <property type="match status" value="1"/>
</dbReference>